<proteinExistence type="inferred from homology"/>
<protein>
    <recommendedName>
        <fullName evidence="11">Late embryogenesis abundant protein LEA-2 subgroup domain-containing protein</fullName>
    </recommendedName>
</protein>
<evidence type="ECO:0000313" key="10">
    <source>
        <dbReference type="Proteomes" id="UP000325577"/>
    </source>
</evidence>
<feature type="region of interest" description="Disordered" evidence="7">
    <location>
        <begin position="1"/>
        <end position="68"/>
    </location>
</feature>
<reference evidence="9 10" key="1">
    <citation type="submission" date="2019-09" db="EMBL/GenBank/DDBJ databases">
        <title>A chromosome-level genome assembly of the Chinese tupelo Nyssa sinensis.</title>
        <authorList>
            <person name="Yang X."/>
            <person name="Kang M."/>
            <person name="Yang Y."/>
            <person name="Xiong H."/>
            <person name="Wang M."/>
            <person name="Zhang Z."/>
            <person name="Wang Z."/>
            <person name="Wu H."/>
            <person name="Ma T."/>
            <person name="Liu J."/>
            <person name="Xi Z."/>
        </authorList>
    </citation>
    <scope>NUCLEOTIDE SEQUENCE [LARGE SCALE GENOMIC DNA]</scope>
    <source>
        <strain evidence="9">J267</strain>
        <tissue evidence="9">Leaf</tissue>
    </source>
</reference>
<dbReference type="GO" id="GO:0004497">
    <property type="term" value="F:monooxygenase activity"/>
    <property type="evidence" value="ECO:0007669"/>
    <property type="project" value="InterPro"/>
</dbReference>
<evidence type="ECO:0000256" key="8">
    <source>
        <dbReference type="SAM" id="Phobius"/>
    </source>
</evidence>
<dbReference type="GO" id="GO:0016020">
    <property type="term" value="C:membrane"/>
    <property type="evidence" value="ECO:0007669"/>
    <property type="project" value="UniProtKB-SubCell"/>
</dbReference>
<keyword evidence="6 8" id="KW-0472">Membrane</keyword>
<evidence type="ECO:0000256" key="6">
    <source>
        <dbReference type="ARBA" id="ARBA00023136"/>
    </source>
</evidence>
<dbReference type="Gene3D" id="1.10.630.10">
    <property type="entry name" value="Cytochrome P450"/>
    <property type="match status" value="1"/>
</dbReference>
<dbReference type="InterPro" id="IPR002401">
    <property type="entry name" value="Cyt_P450_E_grp-I"/>
</dbReference>
<feature type="compositionally biased region" description="Pro residues" evidence="7">
    <location>
        <begin position="22"/>
        <end position="33"/>
    </location>
</feature>
<evidence type="ECO:0000256" key="1">
    <source>
        <dbReference type="ARBA" id="ARBA00004167"/>
    </source>
</evidence>
<feature type="compositionally biased region" description="Low complexity" evidence="7">
    <location>
        <begin position="34"/>
        <end position="48"/>
    </location>
</feature>
<keyword evidence="10" id="KW-1185">Reference proteome</keyword>
<evidence type="ECO:0000256" key="4">
    <source>
        <dbReference type="ARBA" id="ARBA00022989"/>
    </source>
</evidence>
<dbReference type="GO" id="GO:0016705">
    <property type="term" value="F:oxidoreductase activity, acting on paired donors, with incorporation or reduction of molecular oxygen"/>
    <property type="evidence" value="ECO:0007669"/>
    <property type="project" value="InterPro"/>
</dbReference>
<dbReference type="Proteomes" id="UP000325577">
    <property type="component" value="Linkage Group LG20"/>
</dbReference>
<dbReference type="Pfam" id="PF00067">
    <property type="entry name" value="p450"/>
    <property type="match status" value="1"/>
</dbReference>
<organism evidence="9 10">
    <name type="scientific">Nyssa sinensis</name>
    <dbReference type="NCBI Taxonomy" id="561372"/>
    <lineage>
        <taxon>Eukaryota</taxon>
        <taxon>Viridiplantae</taxon>
        <taxon>Streptophyta</taxon>
        <taxon>Embryophyta</taxon>
        <taxon>Tracheophyta</taxon>
        <taxon>Spermatophyta</taxon>
        <taxon>Magnoliopsida</taxon>
        <taxon>eudicotyledons</taxon>
        <taxon>Gunneridae</taxon>
        <taxon>Pentapetalae</taxon>
        <taxon>asterids</taxon>
        <taxon>Cornales</taxon>
        <taxon>Nyssaceae</taxon>
        <taxon>Nyssa</taxon>
    </lineage>
</organism>
<evidence type="ECO:0000256" key="2">
    <source>
        <dbReference type="ARBA" id="ARBA00010617"/>
    </source>
</evidence>
<sequence length="455" mass="51621">MSRQHEPNPHFLPRDYRQHQTGPPPPGPPPPLLPHHSTQSPPQPHQGSNLPGQHPHHSTRHNQPLRQLGRGKTNPITWLIGVFCALFWVIIIVGGLAILIVYLIFRPRSPKFDVSTATLNVAYLDMGYLLNGDLTLLANFTNPNKKVKVDFSYVIVDLYHENALLATRYVEPFSVMNMESRFMNVHMVSSQVPLSIAQSQNLKRQMDSNRVRFEVKGLFRTRSNLGGFLRYSYWLYGHCTIVVTGPPSGVLLSPGSPVDLSEKLLSLTANITCRVAFGKSFEGSGFDSDRFQEIIHEAMVMLGSRSASDFFPYVGWIIDWLTGFRGRLDRSFHELDVFYQRVIDDHLNPGRLKQEQEDIVDILLRIESDETEFGAVQLTKDHIKAILMNIFLAGVDTGTITMVWAMSELARRPRLMQKAQDEIRDCVGKRGRVTENDLDQLHFLKMVGRELVISA</sequence>
<dbReference type="InterPro" id="IPR036396">
    <property type="entry name" value="Cyt_P450_sf"/>
</dbReference>
<keyword evidence="3 8" id="KW-0812">Transmembrane</keyword>
<dbReference type="EMBL" id="CM018044">
    <property type="protein sequence ID" value="KAA8529657.1"/>
    <property type="molecule type" value="Genomic_DNA"/>
</dbReference>
<dbReference type="InterPro" id="IPR001128">
    <property type="entry name" value="Cyt_P450"/>
</dbReference>
<dbReference type="PRINTS" id="PR00463">
    <property type="entry name" value="EP450I"/>
</dbReference>
<gene>
    <name evidence="9" type="ORF">F0562_034243</name>
</gene>
<dbReference type="AlphaFoldDB" id="A0A5J5AJI5"/>
<evidence type="ECO:0000256" key="3">
    <source>
        <dbReference type="ARBA" id="ARBA00022692"/>
    </source>
</evidence>
<keyword evidence="5" id="KW-0560">Oxidoreductase</keyword>
<name>A0A5J5AJI5_9ASTE</name>
<dbReference type="GO" id="GO:0005506">
    <property type="term" value="F:iron ion binding"/>
    <property type="evidence" value="ECO:0007669"/>
    <property type="project" value="InterPro"/>
</dbReference>
<dbReference type="OrthoDB" id="1924574at2759"/>
<comment type="similarity">
    <text evidence="2">Belongs to the cytochrome P450 family.</text>
</comment>
<feature type="compositionally biased region" description="Basic and acidic residues" evidence="7">
    <location>
        <begin position="1"/>
        <end position="18"/>
    </location>
</feature>
<evidence type="ECO:0000313" key="9">
    <source>
        <dbReference type="EMBL" id="KAA8529657.1"/>
    </source>
</evidence>
<comment type="subcellular location">
    <subcellularLocation>
        <location evidence="1">Membrane</location>
        <topology evidence="1">Single-pass membrane protein</topology>
    </subcellularLocation>
</comment>
<dbReference type="PANTHER" id="PTHR47956:SF5">
    <property type="entry name" value="CYTOCHROME P450 71B25-RELATED"/>
    <property type="match status" value="1"/>
</dbReference>
<evidence type="ECO:0008006" key="11">
    <source>
        <dbReference type="Google" id="ProtNLM"/>
    </source>
</evidence>
<dbReference type="SUPFAM" id="SSF48264">
    <property type="entry name" value="Cytochrome P450"/>
    <property type="match status" value="1"/>
</dbReference>
<dbReference type="GO" id="GO:0020037">
    <property type="term" value="F:heme binding"/>
    <property type="evidence" value="ECO:0007669"/>
    <property type="project" value="InterPro"/>
</dbReference>
<feature type="transmembrane region" description="Helical" evidence="8">
    <location>
        <begin position="76"/>
        <end position="105"/>
    </location>
</feature>
<evidence type="ECO:0000256" key="7">
    <source>
        <dbReference type="SAM" id="MobiDB-lite"/>
    </source>
</evidence>
<accession>A0A5J5AJI5</accession>
<dbReference type="InterPro" id="IPR050193">
    <property type="entry name" value="Cytochrome_P450_71"/>
</dbReference>
<evidence type="ECO:0000256" key="5">
    <source>
        <dbReference type="ARBA" id="ARBA00023002"/>
    </source>
</evidence>
<dbReference type="PANTHER" id="PTHR47956">
    <property type="entry name" value="CYTOCHROME P450 71B11-RELATED"/>
    <property type="match status" value="1"/>
</dbReference>
<keyword evidence="4 8" id="KW-1133">Transmembrane helix</keyword>